<keyword evidence="2" id="KW-1185">Reference proteome</keyword>
<dbReference type="WBParaSite" id="jg24071">
    <property type="protein sequence ID" value="jg24071"/>
    <property type="gene ID" value="jg24071"/>
</dbReference>
<protein>
    <submittedName>
        <fullName evidence="3">Uncharacterized protein</fullName>
    </submittedName>
</protein>
<sequence>MVLMQSRYAVFLALLVSAVLPFTRAEDDCQLFFAERTEHLPLDQREFVAIDEITKNITVKLNALMTEEKTIDLFSSLPDRLSFTVPFPELKKCFNNRYKLGREDRTIEYSKEFSFNGKYTYGRRDSNCSITSSWLVNSKNKNLFAYRGDFRPSGSTVFIEDIQGSVGFLLDDKFSVAYVENKAEKKHP</sequence>
<dbReference type="Proteomes" id="UP000887574">
    <property type="component" value="Unplaced"/>
</dbReference>
<organism evidence="2 3">
    <name type="scientific">Ditylenchus dipsaci</name>
    <dbReference type="NCBI Taxonomy" id="166011"/>
    <lineage>
        <taxon>Eukaryota</taxon>
        <taxon>Metazoa</taxon>
        <taxon>Ecdysozoa</taxon>
        <taxon>Nematoda</taxon>
        <taxon>Chromadorea</taxon>
        <taxon>Rhabditida</taxon>
        <taxon>Tylenchina</taxon>
        <taxon>Tylenchomorpha</taxon>
        <taxon>Sphaerularioidea</taxon>
        <taxon>Anguinidae</taxon>
        <taxon>Anguininae</taxon>
        <taxon>Ditylenchus</taxon>
    </lineage>
</organism>
<evidence type="ECO:0000313" key="2">
    <source>
        <dbReference type="Proteomes" id="UP000887574"/>
    </source>
</evidence>
<reference evidence="3" key="1">
    <citation type="submission" date="2022-11" db="UniProtKB">
        <authorList>
            <consortium name="WormBaseParasite"/>
        </authorList>
    </citation>
    <scope>IDENTIFICATION</scope>
</reference>
<name>A0A915DVZ1_9BILA</name>
<keyword evidence="1" id="KW-0732">Signal</keyword>
<dbReference type="AlphaFoldDB" id="A0A915DVZ1"/>
<evidence type="ECO:0000313" key="3">
    <source>
        <dbReference type="WBParaSite" id="jg24071"/>
    </source>
</evidence>
<proteinExistence type="predicted"/>
<feature type="signal peptide" evidence="1">
    <location>
        <begin position="1"/>
        <end position="25"/>
    </location>
</feature>
<accession>A0A915DVZ1</accession>
<feature type="chain" id="PRO_5038054182" evidence="1">
    <location>
        <begin position="26"/>
        <end position="188"/>
    </location>
</feature>
<evidence type="ECO:0000256" key="1">
    <source>
        <dbReference type="SAM" id="SignalP"/>
    </source>
</evidence>